<reference evidence="11" key="1">
    <citation type="submission" date="2013-12" db="EMBL/GenBank/DDBJ databases">
        <title>The Genome Sequence of Aphanomyces invadans NJM9701.</title>
        <authorList>
            <consortium name="The Broad Institute Genomics Platform"/>
            <person name="Russ C."/>
            <person name="Tyler B."/>
            <person name="van West P."/>
            <person name="Dieguez-Uribeondo J."/>
            <person name="Young S.K."/>
            <person name="Zeng Q."/>
            <person name="Gargeya S."/>
            <person name="Fitzgerald M."/>
            <person name="Abouelleil A."/>
            <person name="Alvarado L."/>
            <person name="Chapman S.B."/>
            <person name="Gainer-Dewar J."/>
            <person name="Goldberg J."/>
            <person name="Griggs A."/>
            <person name="Gujja S."/>
            <person name="Hansen M."/>
            <person name="Howarth C."/>
            <person name="Imamovic A."/>
            <person name="Ireland A."/>
            <person name="Larimer J."/>
            <person name="McCowan C."/>
            <person name="Murphy C."/>
            <person name="Pearson M."/>
            <person name="Poon T.W."/>
            <person name="Priest M."/>
            <person name="Roberts A."/>
            <person name="Saif S."/>
            <person name="Shea T."/>
            <person name="Sykes S."/>
            <person name="Wortman J."/>
            <person name="Nusbaum C."/>
            <person name="Birren B."/>
        </authorList>
    </citation>
    <scope>NUCLEOTIDE SEQUENCE [LARGE SCALE GENOMIC DNA]</scope>
    <source>
        <strain evidence="11">NJM9701</strain>
    </source>
</reference>
<dbReference type="PANTHER" id="PTHR45624">
    <property type="entry name" value="MITOCHONDRIAL BASIC AMINO ACIDS TRANSPORTER-RELATED"/>
    <property type="match status" value="1"/>
</dbReference>
<dbReference type="AlphaFoldDB" id="A0A024UAA1"/>
<dbReference type="InterPro" id="IPR023395">
    <property type="entry name" value="MCP_dom_sf"/>
</dbReference>
<evidence type="ECO:0000256" key="10">
    <source>
        <dbReference type="RuleBase" id="RU000488"/>
    </source>
</evidence>
<evidence type="ECO:0000256" key="6">
    <source>
        <dbReference type="ARBA" id="ARBA00022989"/>
    </source>
</evidence>
<dbReference type="GO" id="GO:1990575">
    <property type="term" value="P:mitochondrial L-ornithine transmembrane transport"/>
    <property type="evidence" value="ECO:0007669"/>
    <property type="project" value="TreeGrafter"/>
</dbReference>
<comment type="similarity">
    <text evidence="2 10">Belongs to the mitochondrial carrier (TC 2.A.29) family.</text>
</comment>
<evidence type="ECO:0000256" key="4">
    <source>
        <dbReference type="ARBA" id="ARBA00022692"/>
    </source>
</evidence>
<dbReference type="GO" id="GO:0031966">
    <property type="term" value="C:mitochondrial membrane"/>
    <property type="evidence" value="ECO:0007669"/>
    <property type="project" value="UniProtKB-SubCell"/>
</dbReference>
<keyword evidence="4 9" id="KW-0812">Transmembrane</keyword>
<dbReference type="RefSeq" id="XP_008868191.1">
    <property type="nucleotide sequence ID" value="XM_008869969.1"/>
</dbReference>
<dbReference type="InterPro" id="IPR018108">
    <property type="entry name" value="MCP_transmembrane"/>
</dbReference>
<keyword evidence="7" id="KW-0496">Mitochondrion</keyword>
<dbReference type="SUPFAM" id="SSF103506">
    <property type="entry name" value="Mitochondrial carrier"/>
    <property type="match status" value="1"/>
</dbReference>
<evidence type="ECO:0000256" key="5">
    <source>
        <dbReference type="ARBA" id="ARBA00022737"/>
    </source>
</evidence>
<sequence length="279" mass="30724">MSHSEVRTSATREAALALFTGSVYGGVHTVVGHPLDTIKSRLQMDLAMRNASAFDVAKSLWRTEGIRGFFRGCVPPLWGSMVYRGVMYSGYEFSFTFIEKEFPDDHFLKNEIAPAFPVRPMVVASTVFAASCRGVIESPIEYAKVMGQMKQSWVLGHVYQGVQWQMLRTAALLIPIFALLDIARLKTDLTKTLPGNFLVMSGACGVSYLCCWPLETIKNLAQTGIGGNSLKERINYLGGWRGVYRGVWPGTIAGGLRNGAGMVAMVFAQKWATHLGLRD</sequence>
<gene>
    <name evidence="11" type="ORF">H310_05292</name>
</gene>
<keyword evidence="8 9" id="KW-0472">Membrane</keyword>
<keyword evidence="3 10" id="KW-0813">Transport</keyword>
<dbReference type="STRING" id="157072.A0A024UAA1"/>
<dbReference type="InterPro" id="IPR050567">
    <property type="entry name" value="Mitochondrial_Carrier"/>
</dbReference>
<dbReference type="VEuPathDB" id="FungiDB:H310_05292"/>
<feature type="repeat" description="Solcar" evidence="9">
    <location>
        <begin position="12"/>
        <end position="97"/>
    </location>
</feature>
<evidence type="ECO:0000256" key="3">
    <source>
        <dbReference type="ARBA" id="ARBA00022448"/>
    </source>
</evidence>
<evidence type="ECO:0000256" key="7">
    <source>
        <dbReference type="ARBA" id="ARBA00023128"/>
    </source>
</evidence>
<evidence type="ECO:0000313" key="11">
    <source>
        <dbReference type="EMBL" id="ETW02807.1"/>
    </source>
</evidence>
<keyword evidence="6" id="KW-1133">Transmembrane helix</keyword>
<evidence type="ECO:0000256" key="2">
    <source>
        <dbReference type="ARBA" id="ARBA00006375"/>
    </source>
</evidence>
<evidence type="ECO:0000256" key="9">
    <source>
        <dbReference type="PROSITE-ProRule" id="PRU00282"/>
    </source>
</evidence>
<dbReference type="GeneID" id="20082342"/>
<dbReference type="EMBL" id="KI913960">
    <property type="protein sequence ID" value="ETW02807.1"/>
    <property type="molecule type" value="Genomic_DNA"/>
</dbReference>
<evidence type="ECO:0000256" key="8">
    <source>
        <dbReference type="ARBA" id="ARBA00023136"/>
    </source>
</evidence>
<dbReference type="PANTHER" id="PTHR45624:SF58">
    <property type="entry name" value="CARRIER PROTEIN, PUTATIVE-RELATED"/>
    <property type="match status" value="1"/>
</dbReference>
<dbReference type="OrthoDB" id="193856at2759"/>
<dbReference type="Gene3D" id="1.50.40.10">
    <property type="entry name" value="Mitochondrial carrier domain"/>
    <property type="match status" value="1"/>
</dbReference>
<dbReference type="Pfam" id="PF00153">
    <property type="entry name" value="Mito_carr"/>
    <property type="match status" value="1"/>
</dbReference>
<comment type="subcellular location">
    <subcellularLocation>
        <location evidence="1">Mitochondrion membrane</location>
        <topology evidence="1">Multi-pass membrane protein</topology>
    </subcellularLocation>
</comment>
<name>A0A024UAA1_9STRA</name>
<organism evidence="11">
    <name type="scientific">Aphanomyces invadans</name>
    <dbReference type="NCBI Taxonomy" id="157072"/>
    <lineage>
        <taxon>Eukaryota</taxon>
        <taxon>Sar</taxon>
        <taxon>Stramenopiles</taxon>
        <taxon>Oomycota</taxon>
        <taxon>Saprolegniomycetes</taxon>
        <taxon>Saprolegniales</taxon>
        <taxon>Verrucalvaceae</taxon>
        <taxon>Aphanomyces</taxon>
    </lineage>
</organism>
<dbReference type="GO" id="GO:0000064">
    <property type="term" value="F:L-ornithine transmembrane transporter activity"/>
    <property type="evidence" value="ECO:0007669"/>
    <property type="project" value="TreeGrafter"/>
</dbReference>
<evidence type="ECO:0008006" key="12">
    <source>
        <dbReference type="Google" id="ProtNLM"/>
    </source>
</evidence>
<evidence type="ECO:0000256" key="1">
    <source>
        <dbReference type="ARBA" id="ARBA00004225"/>
    </source>
</evidence>
<dbReference type="eggNOG" id="KOG0758">
    <property type="taxonomic scope" value="Eukaryota"/>
</dbReference>
<protein>
    <recommendedName>
        <fullName evidence="12">Mitochondrial carrier protein</fullName>
    </recommendedName>
</protein>
<proteinExistence type="inferred from homology"/>
<keyword evidence="5" id="KW-0677">Repeat</keyword>
<dbReference type="PROSITE" id="PS50920">
    <property type="entry name" value="SOLCAR"/>
    <property type="match status" value="1"/>
</dbReference>
<accession>A0A024UAA1</accession>